<evidence type="ECO:0000256" key="9">
    <source>
        <dbReference type="SAM" id="MobiDB-lite"/>
    </source>
</evidence>
<dbReference type="AlphaFoldDB" id="A0AAN7WB80"/>
<dbReference type="InterPro" id="IPR019258">
    <property type="entry name" value="Mediator_Med4"/>
</dbReference>
<organism evidence="10 11">
    <name type="scientific">Elasticomyces elasticus</name>
    <dbReference type="NCBI Taxonomy" id="574655"/>
    <lineage>
        <taxon>Eukaryota</taxon>
        <taxon>Fungi</taxon>
        <taxon>Dikarya</taxon>
        <taxon>Ascomycota</taxon>
        <taxon>Pezizomycotina</taxon>
        <taxon>Dothideomycetes</taxon>
        <taxon>Dothideomycetidae</taxon>
        <taxon>Mycosphaerellales</taxon>
        <taxon>Teratosphaeriaceae</taxon>
        <taxon>Elasticomyces</taxon>
    </lineage>
</organism>
<proteinExistence type="inferred from homology"/>
<keyword evidence="8" id="KW-0010">Activator</keyword>
<keyword evidence="6 8" id="KW-0539">Nucleus</keyword>
<comment type="caution">
    <text evidence="10">The sequence shown here is derived from an EMBL/GenBank/DDBJ whole genome shotgun (WGS) entry which is preliminary data.</text>
</comment>
<accession>A0AAN7WB80</accession>
<comment type="function">
    <text evidence="8">Component of the Mediator complex, a coactivator involved in the regulated transcription of nearly all RNA polymerase II-dependent genes. Mediator functions as a bridge to convey information from gene-specific regulatory proteins to the basal RNA polymerase II transcription machinery. Mediator is recruited to promoters by direct interactions with regulatory proteins and serves as a scaffold for the assembly of a functional preinitiation complex with RNA polymerase II and the general transcription factors.</text>
</comment>
<dbReference type="Pfam" id="PF10018">
    <property type="entry name" value="Med4"/>
    <property type="match status" value="1"/>
</dbReference>
<reference evidence="10" key="1">
    <citation type="submission" date="2023-08" db="EMBL/GenBank/DDBJ databases">
        <title>Black Yeasts Isolated from many extreme environments.</title>
        <authorList>
            <person name="Coleine C."/>
            <person name="Stajich J.E."/>
            <person name="Selbmann L."/>
        </authorList>
    </citation>
    <scope>NUCLEOTIDE SEQUENCE</scope>
    <source>
        <strain evidence="10">CCFEE 5810</strain>
    </source>
</reference>
<evidence type="ECO:0000256" key="4">
    <source>
        <dbReference type="ARBA" id="ARBA00023015"/>
    </source>
</evidence>
<keyword evidence="4 8" id="KW-0805">Transcription regulation</keyword>
<name>A0AAN7WB80_9PEZI</name>
<evidence type="ECO:0000256" key="5">
    <source>
        <dbReference type="ARBA" id="ARBA00023163"/>
    </source>
</evidence>
<dbReference type="Proteomes" id="UP001310594">
    <property type="component" value="Unassembled WGS sequence"/>
</dbReference>
<feature type="compositionally biased region" description="Basic and acidic residues" evidence="9">
    <location>
        <begin position="262"/>
        <end position="271"/>
    </location>
</feature>
<dbReference type="GO" id="GO:0016592">
    <property type="term" value="C:mediator complex"/>
    <property type="evidence" value="ECO:0007669"/>
    <property type="project" value="InterPro"/>
</dbReference>
<feature type="region of interest" description="Disordered" evidence="9">
    <location>
        <begin position="239"/>
        <end position="279"/>
    </location>
</feature>
<dbReference type="GO" id="GO:0003712">
    <property type="term" value="F:transcription coregulator activity"/>
    <property type="evidence" value="ECO:0007669"/>
    <property type="project" value="InterPro"/>
</dbReference>
<comment type="subunit">
    <text evidence="8">Component of the Mediator complex.</text>
</comment>
<evidence type="ECO:0000256" key="2">
    <source>
        <dbReference type="ARBA" id="ARBA00009626"/>
    </source>
</evidence>
<evidence type="ECO:0000256" key="7">
    <source>
        <dbReference type="ARBA" id="ARBA00031257"/>
    </source>
</evidence>
<dbReference type="EMBL" id="JAVRQU010000003">
    <property type="protein sequence ID" value="KAK5705499.1"/>
    <property type="molecule type" value="Genomic_DNA"/>
</dbReference>
<sequence length="279" mass="30460">MLSQLQASYQNLDASLQRLTDSIAAYNPSPTAASDLLAADDALTIDLSTLLTHQHNTHLLSTLHLQAQANDEKIKSHFRAVAALRKEVTAIPSFSPPTAATAREVGVDELLSYACYISPTTVPPTFRRSALKAKAEINGERVGTPLPAVQDNSTGDYSDTNAIKRTNPATLDLNPAHAAWLSPPLPFAPWPEQYTLTAGALGRIQIMLEQGKDPGAVLSPAEQREADEVKRVQVERERVEEEERVRRGRGMFDTIGGGGQGRKREREREVESDVFDPDA</sequence>
<protein>
    <recommendedName>
        <fullName evidence="3 8">Mediator of RNA polymerase II transcription subunit 4</fullName>
    </recommendedName>
    <alternativeName>
        <fullName evidence="7 8">Mediator complex subunit 4</fullName>
    </alternativeName>
</protein>
<evidence type="ECO:0000256" key="3">
    <source>
        <dbReference type="ARBA" id="ARBA00020629"/>
    </source>
</evidence>
<evidence type="ECO:0000256" key="1">
    <source>
        <dbReference type="ARBA" id="ARBA00004123"/>
    </source>
</evidence>
<comment type="similarity">
    <text evidence="2 8">Belongs to the Mediator complex subunit 4 family.</text>
</comment>
<evidence type="ECO:0000313" key="11">
    <source>
        <dbReference type="Proteomes" id="UP001310594"/>
    </source>
</evidence>
<dbReference type="GO" id="GO:0006357">
    <property type="term" value="P:regulation of transcription by RNA polymerase II"/>
    <property type="evidence" value="ECO:0007669"/>
    <property type="project" value="InterPro"/>
</dbReference>
<evidence type="ECO:0000313" key="10">
    <source>
        <dbReference type="EMBL" id="KAK5705499.1"/>
    </source>
</evidence>
<comment type="subcellular location">
    <subcellularLocation>
        <location evidence="1 8">Nucleus</location>
    </subcellularLocation>
</comment>
<evidence type="ECO:0000256" key="8">
    <source>
        <dbReference type="RuleBase" id="RU364141"/>
    </source>
</evidence>
<keyword evidence="5 8" id="KW-0804">Transcription</keyword>
<evidence type="ECO:0000256" key="6">
    <source>
        <dbReference type="ARBA" id="ARBA00023242"/>
    </source>
</evidence>
<gene>
    <name evidence="8" type="primary">MED4</name>
    <name evidence="10" type="ORF">LTR97_002618</name>
</gene>